<dbReference type="Proteomes" id="UP001566132">
    <property type="component" value="Unassembled WGS sequence"/>
</dbReference>
<evidence type="ECO:0000256" key="9">
    <source>
        <dbReference type="ARBA" id="ARBA00045241"/>
    </source>
</evidence>
<dbReference type="CDD" id="cd20704">
    <property type="entry name" value="Orc3"/>
    <property type="match status" value="2"/>
</dbReference>
<feature type="domain" description="Origin recognition complex subunit 3 insertion" evidence="12">
    <location>
        <begin position="331"/>
        <end position="573"/>
    </location>
</feature>
<evidence type="ECO:0000313" key="13">
    <source>
        <dbReference type="EMBL" id="KAL1512990.1"/>
    </source>
</evidence>
<evidence type="ECO:0000256" key="2">
    <source>
        <dbReference type="ARBA" id="ARBA00010977"/>
    </source>
</evidence>
<dbReference type="Pfam" id="PF07034">
    <property type="entry name" value="ORC3_N"/>
    <property type="match status" value="1"/>
</dbReference>
<protein>
    <recommendedName>
        <fullName evidence="3">Origin recognition complex subunit 3</fullName>
    </recommendedName>
</protein>
<comment type="similarity">
    <text evidence="2">Belongs to the ORC3 family.</text>
</comment>
<dbReference type="PANTHER" id="PTHR12748:SF0">
    <property type="entry name" value="ORIGIN RECOGNITION COMPLEX SUBUNIT 3"/>
    <property type="match status" value="1"/>
</dbReference>
<reference evidence="13 14" key="1">
    <citation type="submission" date="2024-05" db="EMBL/GenBank/DDBJ databases">
        <title>Genetic variation in Jamaican populations of the coffee berry borer (Hypothenemus hampei).</title>
        <authorList>
            <person name="Errbii M."/>
            <person name="Myrie A."/>
        </authorList>
    </citation>
    <scope>NUCLEOTIDE SEQUENCE [LARGE SCALE GENOMIC DNA]</scope>
    <source>
        <strain evidence="13">JA-Hopewell-2020-01-JO</strain>
        <tissue evidence="13">Whole body</tissue>
    </source>
</reference>
<organism evidence="13 14">
    <name type="scientific">Hypothenemus hampei</name>
    <name type="common">Coffee berry borer</name>
    <dbReference type="NCBI Taxonomy" id="57062"/>
    <lineage>
        <taxon>Eukaryota</taxon>
        <taxon>Metazoa</taxon>
        <taxon>Ecdysozoa</taxon>
        <taxon>Arthropoda</taxon>
        <taxon>Hexapoda</taxon>
        <taxon>Insecta</taxon>
        <taxon>Pterygota</taxon>
        <taxon>Neoptera</taxon>
        <taxon>Endopterygota</taxon>
        <taxon>Coleoptera</taxon>
        <taxon>Polyphaga</taxon>
        <taxon>Cucujiformia</taxon>
        <taxon>Curculionidae</taxon>
        <taxon>Scolytinae</taxon>
        <taxon>Hypothenemus</taxon>
    </lineage>
</organism>
<feature type="domain" description="Origin recognition complex subunit 3 winged helix C-terminal" evidence="11">
    <location>
        <begin position="585"/>
        <end position="698"/>
    </location>
</feature>
<evidence type="ECO:0000259" key="12">
    <source>
        <dbReference type="Pfam" id="PF19675"/>
    </source>
</evidence>
<keyword evidence="6" id="KW-0238">DNA-binding</keyword>
<dbReference type="InterPro" id="IPR020795">
    <property type="entry name" value="ORC3"/>
</dbReference>
<keyword evidence="4" id="KW-0597">Phosphoprotein</keyword>
<keyword evidence="7" id="KW-0539">Nucleus</keyword>
<evidence type="ECO:0000256" key="6">
    <source>
        <dbReference type="ARBA" id="ARBA00023125"/>
    </source>
</evidence>
<proteinExistence type="inferred from homology"/>
<dbReference type="GO" id="GO:0005634">
    <property type="term" value="C:nucleus"/>
    <property type="evidence" value="ECO:0007669"/>
    <property type="project" value="UniProtKB-SubCell"/>
</dbReference>
<keyword evidence="5" id="KW-0235">DNA replication</keyword>
<dbReference type="InterPro" id="IPR045667">
    <property type="entry name" value="ORC3_N"/>
</dbReference>
<evidence type="ECO:0000256" key="7">
    <source>
        <dbReference type="ARBA" id="ARBA00023242"/>
    </source>
</evidence>
<dbReference type="InterPro" id="IPR040855">
    <property type="entry name" value="ORC_WH_C"/>
</dbReference>
<evidence type="ECO:0000256" key="4">
    <source>
        <dbReference type="ARBA" id="ARBA00022553"/>
    </source>
</evidence>
<comment type="subcellular location">
    <subcellularLocation>
        <location evidence="1">Nucleus</location>
    </subcellularLocation>
</comment>
<comment type="caution">
    <text evidence="13">The sequence shown here is derived from an EMBL/GenBank/DDBJ whole genome shotgun (WGS) entry which is preliminary data.</text>
</comment>
<comment type="subunit">
    <text evidence="8">Component of ORC, a complex composed of at least 6 subunits: ORC1, ORC2, ORC3, ORC4, ORC5 and ORC6. ORC is regulated in a cell-cycle dependent manner. It is sequentially assembled at the exit from anaphase of mitosis and disassembled as cells enter S phase.</text>
</comment>
<evidence type="ECO:0000259" key="11">
    <source>
        <dbReference type="Pfam" id="PF18137"/>
    </source>
</evidence>
<feature type="domain" description="Origin recognition complex subunit 3 N-terminal" evidence="10">
    <location>
        <begin position="5"/>
        <end position="317"/>
    </location>
</feature>
<dbReference type="GO" id="GO:0006260">
    <property type="term" value="P:DNA replication"/>
    <property type="evidence" value="ECO:0007669"/>
    <property type="project" value="UniProtKB-KW"/>
</dbReference>
<keyword evidence="14" id="KW-1185">Reference proteome</keyword>
<dbReference type="InterPro" id="IPR045663">
    <property type="entry name" value="ORC3_ins"/>
</dbReference>
<evidence type="ECO:0000256" key="5">
    <source>
        <dbReference type="ARBA" id="ARBA00022705"/>
    </source>
</evidence>
<name>A0ABD1F8I5_HYPHA</name>
<comment type="function">
    <text evidence="9">Component of the origin recognition complex (ORC) that binds origins of replication. DNA-binding is ATP-dependent. The specific DNA sequences that define origins of replication have not been identified yet. ORC is required to assemble the pre-replication complex necessary to initiate DNA replication. Binds histone H3 and H4 trimethylation marks H3K9me3, H3K27me3 and H4K20me3.</text>
</comment>
<evidence type="ECO:0000256" key="1">
    <source>
        <dbReference type="ARBA" id="ARBA00004123"/>
    </source>
</evidence>
<evidence type="ECO:0000313" key="14">
    <source>
        <dbReference type="Proteomes" id="UP001566132"/>
    </source>
</evidence>
<gene>
    <name evidence="13" type="ORF">ABEB36_002482</name>
</gene>
<dbReference type="Pfam" id="PF19675">
    <property type="entry name" value="ORC3_ins"/>
    <property type="match status" value="1"/>
</dbReference>
<dbReference type="GO" id="GO:0003677">
    <property type="term" value="F:DNA binding"/>
    <property type="evidence" value="ECO:0007669"/>
    <property type="project" value="UniProtKB-KW"/>
</dbReference>
<dbReference type="AlphaFoldDB" id="A0ABD1F8I5"/>
<evidence type="ECO:0000256" key="3">
    <source>
        <dbReference type="ARBA" id="ARBA00019085"/>
    </source>
</evidence>
<sequence>MSKDNTVSVSRGVFVFKNKGNRSRKSRSNISKMLSQNLWYQEYDNWWSVLNETFEDLNRNAFASLKSELFDFLKHSHQTRRTEIPTATLLTGINMPDHEAQFSTLKSEIEDNITPHVACLNSQDCGNLKFLMDNMILQFLNSMEQDNLGEEDEQTTITFKKSNLSLALLQSWYQDLYCINDNKEMPLLVIIIPDFESFNIKVLQNFILILAHYLEHLPFVLVFGIATTISTFYTSFPYHVTAKIEIQIFECESSILNLNKMLESFFLSAYCPFQLGGNVFDLFTEIFLYYDFSVKNFMQNIKFAMMEHFCYGNAMALCQIEKKEAKYILECFSHDDCENVRHLMSFRKMVESESYENRIKLLTDDVYFKDVVFEKVTNLQKYIKRLHIFLKCVHVMVEDLPGFPLGKNLREIYVMAVTKTLTDSSEYKEAFKLLEFQSKEELQTKLEKIVKIMEQFINTSSKKTVLKEFWNGISQFIQLLNDTECNDPEELVENTDRTVEPQILCNLTDRKSLKEVSLSKNDALLFRSKQKSISLNKYEKLRKEILEFLTNNFKLYLLQPTSLPLHEIFFFVDLSIKDKIIGTHRTAIHNALNDPHYYLQCNCCQISTSQSVRPTMPDICIAYKLHLEWGKMINLYDWLLAFLCVVDPKEDDTLDEKSKKVVVPELQARFTQAIAELEYLGFVKSSKRKTDHVTRLTWGG</sequence>
<evidence type="ECO:0000259" key="10">
    <source>
        <dbReference type="Pfam" id="PF07034"/>
    </source>
</evidence>
<accession>A0ABD1F8I5</accession>
<dbReference type="Pfam" id="PF18137">
    <property type="entry name" value="WHD_ORC"/>
    <property type="match status" value="1"/>
</dbReference>
<dbReference type="EMBL" id="JBDJPC010000002">
    <property type="protein sequence ID" value="KAL1512990.1"/>
    <property type="molecule type" value="Genomic_DNA"/>
</dbReference>
<evidence type="ECO:0000256" key="8">
    <source>
        <dbReference type="ARBA" id="ARBA00026084"/>
    </source>
</evidence>
<dbReference type="PANTHER" id="PTHR12748">
    <property type="entry name" value="ORIGIN RECOGNITION COMPLEX SUBUNIT 3"/>
    <property type="match status" value="1"/>
</dbReference>